<dbReference type="PANTHER" id="PTHR44846">
    <property type="entry name" value="MANNOSYL-D-GLYCERATE TRANSPORT/METABOLISM SYSTEM REPRESSOR MNGR-RELATED"/>
    <property type="match status" value="1"/>
</dbReference>
<dbReference type="SUPFAM" id="SSF64288">
    <property type="entry name" value="Chorismate lyase-like"/>
    <property type="match status" value="1"/>
</dbReference>
<dbReference type="InterPro" id="IPR000524">
    <property type="entry name" value="Tscrpt_reg_HTH_GntR"/>
</dbReference>
<evidence type="ECO:0000256" key="1">
    <source>
        <dbReference type="ARBA" id="ARBA00023015"/>
    </source>
</evidence>
<dbReference type="PROSITE" id="PS50949">
    <property type="entry name" value="HTH_GNTR"/>
    <property type="match status" value="1"/>
</dbReference>
<accession>A0AB39UBX8</accession>
<evidence type="ECO:0000313" key="6">
    <source>
        <dbReference type="EMBL" id="XDS46377.1"/>
    </source>
</evidence>
<reference evidence="6" key="1">
    <citation type="submission" date="2023-07" db="EMBL/GenBank/DDBJ databases">
        <title>Bifidobacterium aquikefiriaerophilum sp. nov. and Bifidobacterium eccum sp. nov., isolated from water kefir.</title>
        <authorList>
            <person name="Breselge S."/>
            <person name="Bellassi P."/>
            <person name="Barcenilla C."/>
            <person name="Alvarez-Ordonez A."/>
            <person name="Morelli L."/>
            <person name="Cotter P.D."/>
        </authorList>
    </citation>
    <scope>NUCLEOTIDE SEQUENCE</scope>
    <source>
        <strain evidence="6">WK048_4_13</strain>
    </source>
</reference>
<keyword evidence="2" id="KW-0238">DNA-binding</keyword>
<dbReference type="InterPro" id="IPR036390">
    <property type="entry name" value="WH_DNA-bd_sf"/>
</dbReference>
<dbReference type="PANTHER" id="PTHR44846:SF1">
    <property type="entry name" value="MANNOSYL-D-GLYCERATE TRANSPORT_METABOLISM SYSTEM REPRESSOR MNGR-RELATED"/>
    <property type="match status" value="1"/>
</dbReference>
<dbReference type="InterPro" id="IPR036388">
    <property type="entry name" value="WH-like_DNA-bd_sf"/>
</dbReference>
<dbReference type="Gene3D" id="1.10.10.10">
    <property type="entry name" value="Winged helix-like DNA-binding domain superfamily/Winged helix DNA-binding domain"/>
    <property type="match status" value="1"/>
</dbReference>
<dbReference type="GO" id="GO:0003677">
    <property type="term" value="F:DNA binding"/>
    <property type="evidence" value="ECO:0007669"/>
    <property type="project" value="UniProtKB-KW"/>
</dbReference>
<evidence type="ECO:0000259" key="5">
    <source>
        <dbReference type="PROSITE" id="PS50949"/>
    </source>
</evidence>
<dbReference type="SMART" id="SM00866">
    <property type="entry name" value="UTRA"/>
    <property type="match status" value="1"/>
</dbReference>
<dbReference type="Pfam" id="PF00392">
    <property type="entry name" value="GntR"/>
    <property type="match status" value="1"/>
</dbReference>
<dbReference type="SMART" id="SM00345">
    <property type="entry name" value="HTH_GNTR"/>
    <property type="match status" value="1"/>
</dbReference>
<feature type="domain" description="HTH gntR-type" evidence="5">
    <location>
        <begin position="20"/>
        <end position="90"/>
    </location>
</feature>
<dbReference type="GO" id="GO:0045892">
    <property type="term" value="P:negative regulation of DNA-templated transcription"/>
    <property type="evidence" value="ECO:0007669"/>
    <property type="project" value="TreeGrafter"/>
</dbReference>
<feature type="region of interest" description="Disordered" evidence="4">
    <location>
        <begin position="1"/>
        <end position="22"/>
    </location>
</feature>
<dbReference type="SUPFAM" id="SSF46785">
    <property type="entry name" value="Winged helix' DNA-binding domain"/>
    <property type="match status" value="1"/>
</dbReference>
<evidence type="ECO:0000256" key="2">
    <source>
        <dbReference type="ARBA" id="ARBA00023125"/>
    </source>
</evidence>
<dbReference type="Gene3D" id="3.40.1410.10">
    <property type="entry name" value="Chorismate lyase-like"/>
    <property type="match status" value="1"/>
</dbReference>
<keyword evidence="1" id="KW-0805">Transcription regulation</keyword>
<dbReference type="RefSeq" id="WP_369343092.1">
    <property type="nucleotide sequence ID" value="NZ_CP129675.1"/>
</dbReference>
<dbReference type="InterPro" id="IPR050679">
    <property type="entry name" value="Bact_HTH_transcr_reg"/>
</dbReference>
<dbReference type="Pfam" id="PF07702">
    <property type="entry name" value="UTRA"/>
    <property type="match status" value="1"/>
</dbReference>
<name>A0AB39UBX8_9BIFI</name>
<dbReference type="EMBL" id="CP129675">
    <property type="protein sequence ID" value="XDS46377.1"/>
    <property type="molecule type" value="Genomic_DNA"/>
</dbReference>
<keyword evidence="3" id="KW-0804">Transcription</keyword>
<proteinExistence type="predicted"/>
<sequence length="277" mass="31032">MRFDTSVNGGGHVNSATSNHSTTDDLIRRIRTIVRQKRLLPGEKVGTERALAQSLQVNRSTLRNALSRLEETHEIVRLIGRGGGIVVSDNKLVRHIDTPDSLRDMARRQGHRIESKVLSASLSAPSEADRRHLLLPDGTSIYRISRLRDMDGSPFSLEQSIVPADLFPQLLTKDVAPSLYSVLTRIYCVAIKTVQETFEVAEATFETANLLNQPEGTPLVRVLRSATDTHNRIVEHSVDLYVASKVRFTLHSNEFVRLSMLRDKPRVDSHQPASETR</sequence>
<evidence type="ECO:0000256" key="4">
    <source>
        <dbReference type="SAM" id="MobiDB-lite"/>
    </source>
</evidence>
<evidence type="ECO:0000256" key="3">
    <source>
        <dbReference type="ARBA" id="ARBA00023163"/>
    </source>
</evidence>
<gene>
    <name evidence="6" type="ORF">QN217_09650</name>
</gene>
<dbReference type="InterPro" id="IPR028978">
    <property type="entry name" value="Chorismate_lyase_/UTRA_dom_sf"/>
</dbReference>
<organism evidence="6">
    <name type="scientific">Bifidobacterium fermentum</name>
    <dbReference type="NCBI Taxonomy" id="3059035"/>
    <lineage>
        <taxon>Bacteria</taxon>
        <taxon>Bacillati</taxon>
        <taxon>Actinomycetota</taxon>
        <taxon>Actinomycetes</taxon>
        <taxon>Bifidobacteriales</taxon>
        <taxon>Bifidobacteriaceae</taxon>
        <taxon>Bifidobacterium</taxon>
    </lineage>
</organism>
<protein>
    <submittedName>
        <fullName evidence="6">GntR family transcriptional regulator</fullName>
    </submittedName>
</protein>
<dbReference type="AlphaFoldDB" id="A0AB39UBX8"/>
<dbReference type="InterPro" id="IPR011663">
    <property type="entry name" value="UTRA"/>
</dbReference>
<dbReference type="GO" id="GO:0003700">
    <property type="term" value="F:DNA-binding transcription factor activity"/>
    <property type="evidence" value="ECO:0007669"/>
    <property type="project" value="InterPro"/>
</dbReference>